<keyword evidence="1" id="KW-0233">DNA recombination</keyword>
<name>A0ABU5L4E9_9PSED</name>
<keyword evidence="4" id="KW-1185">Reference proteome</keyword>
<accession>A0ABU5L4E9</accession>
<dbReference type="Pfam" id="PF00589">
    <property type="entry name" value="Phage_integrase"/>
    <property type="match status" value="1"/>
</dbReference>
<proteinExistence type="predicted"/>
<feature type="domain" description="Tyr recombinase" evidence="2">
    <location>
        <begin position="31"/>
        <end position="253"/>
    </location>
</feature>
<dbReference type="PROSITE" id="PS51898">
    <property type="entry name" value="TYR_RECOMBINASE"/>
    <property type="match status" value="1"/>
</dbReference>
<dbReference type="InterPro" id="IPR002104">
    <property type="entry name" value="Integrase_catalytic"/>
</dbReference>
<evidence type="ECO:0000256" key="1">
    <source>
        <dbReference type="ARBA" id="ARBA00023172"/>
    </source>
</evidence>
<evidence type="ECO:0000259" key="2">
    <source>
        <dbReference type="PROSITE" id="PS51898"/>
    </source>
</evidence>
<evidence type="ECO:0000313" key="3">
    <source>
        <dbReference type="EMBL" id="MDZ5741029.1"/>
    </source>
</evidence>
<sequence>MDFELWGWGRLKLNPRFHLATPRTIAFNSGVNPRVIDDAFWLKLIWASLNLSPSDLISEIHYPFALVQAIAVIWTHSGLRSNEIMRLSVDCVHAQSSDIVSESGERVPAGSLCYLNVPAGKTFKAFVKPVAIAVKKSVDEWLEQRPASQVALLDERTGELVNFLFQFRGKKVGASLINRTIIPMLCAKAGVPIEDSRGRITSHRARASALTALASVPQGMSILELMQWSGHSSPTSTMHYIRIRPTKLAASFAKADQLSNLISVIIDNDVVQAGLKQSYMFYDLGDSYCTNPFWSSCPHRMACAGCDFNLPKQSAKAQALESKASISRFLQAVPLTEDERGIVEGDLEKINSLIQKLDNVPTPDGRTPREILRGKS</sequence>
<comment type="caution">
    <text evidence="3">The sequence shown here is derived from an EMBL/GenBank/DDBJ whole genome shotgun (WGS) entry which is preliminary data.</text>
</comment>
<dbReference type="EMBL" id="JAXUBM010000033">
    <property type="protein sequence ID" value="MDZ5741029.1"/>
    <property type="molecule type" value="Genomic_DNA"/>
</dbReference>
<dbReference type="RefSeq" id="WP_322492040.1">
    <property type="nucleotide sequence ID" value="NZ_JAXUBM010000033.1"/>
</dbReference>
<organism evidence="3 4">
    <name type="scientific">Pseudomonas asiatica</name>
    <dbReference type="NCBI Taxonomy" id="2219225"/>
    <lineage>
        <taxon>Bacteria</taxon>
        <taxon>Pseudomonadati</taxon>
        <taxon>Pseudomonadota</taxon>
        <taxon>Gammaproteobacteria</taxon>
        <taxon>Pseudomonadales</taxon>
        <taxon>Pseudomonadaceae</taxon>
        <taxon>Pseudomonas</taxon>
    </lineage>
</organism>
<gene>
    <name evidence="3" type="ORF">SOW75_22860</name>
</gene>
<evidence type="ECO:0000313" key="4">
    <source>
        <dbReference type="Proteomes" id="UP001292116"/>
    </source>
</evidence>
<reference evidence="3 4" key="1">
    <citation type="submission" date="2023-11" db="EMBL/GenBank/DDBJ databases">
        <title>Draft genomes analysis of Pseudomonas asiatica isolated from milk, feces and farm soil of cows suffering from clinical mastitis.</title>
        <authorList>
            <person name="Rahman T."/>
            <person name="Das Z.C."/>
            <person name="Hoque M.N."/>
        </authorList>
    </citation>
    <scope>NUCLEOTIDE SEQUENCE [LARGE SCALE GENOMIC DNA]</scope>
    <source>
        <strain evidence="3 4">2F2</strain>
    </source>
</reference>
<protein>
    <submittedName>
        <fullName evidence="3">Tyrosine-type recombinase/integrase</fullName>
    </submittedName>
</protein>
<dbReference type="Gene3D" id="1.10.443.10">
    <property type="entry name" value="Intergrase catalytic core"/>
    <property type="match status" value="1"/>
</dbReference>
<dbReference type="InterPro" id="IPR013762">
    <property type="entry name" value="Integrase-like_cat_sf"/>
</dbReference>
<dbReference type="SUPFAM" id="SSF56349">
    <property type="entry name" value="DNA breaking-rejoining enzymes"/>
    <property type="match status" value="1"/>
</dbReference>
<dbReference type="Proteomes" id="UP001292116">
    <property type="component" value="Unassembled WGS sequence"/>
</dbReference>
<dbReference type="InterPro" id="IPR011010">
    <property type="entry name" value="DNA_brk_join_enz"/>
</dbReference>